<keyword evidence="5 7" id="KW-0030">Aminoacyl-tRNA synthetase</keyword>
<keyword evidence="7" id="KW-0436">Ligase</keyword>
<evidence type="ECO:0000259" key="8">
    <source>
        <dbReference type="PROSITE" id="PS50862"/>
    </source>
</evidence>
<protein>
    <recommendedName>
        <fullName evidence="7">Histidine--tRNA ligase</fullName>
        <ecNumber evidence="7">6.1.1.21</ecNumber>
    </recommendedName>
    <alternativeName>
        <fullName evidence="7">Histidyl-tRNA synthetase</fullName>
        <shortName evidence="7">HisRS</shortName>
    </alternativeName>
</protein>
<sequence length="421" mass="50187">MKKIKGTHDLTFDEVKKWTIVENKIKKYLNKCNFNEIRTPILEYSEVFQRSAQYSDMVLKEMFQFIDKKGRKIALRPEGTASIVRSYVENKLYHFNELNKFYYYGPFFRYERPQKGRYRQFHQIGVEIIGIKNFLSEVELFFLINDLLDMLNLKQAKIIINSLGDLESRKRFLNDFVPYIEKNKDQLCDLCLKRIKQNVIRIFDCKECSSKIFLQEAPVIFNYLTDEAKVKFKIILDILKEAQINFETDFRLVRGLDYYTDIVFEISFFSDVNQQNYILGGGGNYNELLKEFSGHRINSIGFAIGMERLMNVLEENLFFKNYQKECLDVYLFSLDEEIILDTLFLSRTIKKNNIKAEMNYQVFNFKKQLRKILDLKPKFIIFIGKKEIENNKFNIKNVFNQKKVIIDKKEIINFLKEGLCS</sequence>
<dbReference type="EC" id="6.1.1.21" evidence="7"/>
<evidence type="ECO:0000256" key="3">
    <source>
        <dbReference type="ARBA" id="ARBA00022741"/>
    </source>
</evidence>
<dbReference type="InterPro" id="IPR015807">
    <property type="entry name" value="His-tRNA-ligase"/>
</dbReference>
<dbReference type="SUPFAM" id="SSF52954">
    <property type="entry name" value="Class II aaRS ABD-related"/>
    <property type="match status" value="1"/>
</dbReference>
<comment type="subunit">
    <text evidence="7">Homodimer.</text>
</comment>
<dbReference type="InterPro" id="IPR041715">
    <property type="entry name" value="HisRS-like_core"/>
</dbReference>
<keyword evidence="10" id="KW-1185">Reference proteome</keyword>
<dbReference type="CDD" id="cd00773">
    <property type="entry name" value="HisRS-like_core"/>
    <property type="match status" value="1"/>
</dbReference>
<comment type="subcellular location">
    <subcellularLocation>
        <location evidence="7">Cytoplasm</location>
    </subcellularLocation>
</comment>
<dbReference type="HAMAP" id="MF_00127">
    <property type="entry name" value="His_tRNA_synth"/>
    <property type="match status" value="1"/>
</dbReference>
<keyword evidence="3 7" id="KW-0547">Nucleotide-binding</keyword>
<dbReference type="NCBIfam" id="TIGR00442">
    <property type="entry name" value="hisS"/>
    <property type="match status" value="1"/>
</dbReference>
<organism evidence="9 10">
    <name type="scientific">Candidatus Phytoplasma rubi</name>
    <dbReference type="NCBI Taxonomy" id="399025"/>
    <lineage>
        <taxon>Bacteria</taxon>
        <taxon>Bacillati</taxon>
        <taxon>Mycoplasmatota</taxon>
        <taxon>Mollicutes</taxon>
        <taxon>Acholeplasmatales</taxon>
        <taxon>Acholeplasmataceae</taxon>
        <taxon>Candidatus Phytoplasma</taxon>
        <taxon>16SrV (Elm yellows group)</taxon>
    </lineage>
</organism>
<evidence type="ECO:0000256" key="1">
    <source>
        <dbReference type="ARBA" id="ARBA00008226"/>
    </source>
</evidence>
<dbReference type="Proteomes" id="UP001164727">
    <property type="component" value="Chromosome"/>
</dbReference>
<dbReference type="SUPFAM" id="SSF55681">
    <property type="entry name" value="Class II aaRS and biotin synthetases"/>
    <property type="match status" value="1"/>
</dbReference>
<dbReference type="PANTHER" id="PTHR43707">
    <property type="entry name" value="HISTIDYL-TRNA SYNTHETASE"/>
    <property type="match status" value="1"/>
</dbReference>
<dbReference type="Pfam" id="PF03129">
    <property type="entry name" value="HGTP_anticodon"/>
    <property type="match status" value="1"/>
</dbReference>
<dbReference type="InterPro" id="IPR036621">
    <property type="entry name" value="Anticodon-bd_dom_sf"/>
</dbReference>
<dbReference type="EMBL" id="CP114006">
    <property type="protein sequence ID" value="WAN63620.1"/>
    <property type="molecule type" value="Genomic_DNA"/>
</dbReference>
<comment type="similarity">
    <text evidence="1 7">Belongs to the class-II aminoacyl-tRNA synthetase family.</text>
</comment>
<dbReference type="Pfam" id="PF13393">
    <property type="entry name" value="tRNA-synt_His"/>
    <property type="match status" value="1"/>
</dbReference>
<dbReference type="RefSeq" id="WP_268849803.1">
    <property type="nucleotide sequence ID" value="NZ_CP114006.1"/>
</dbReference>
<dbReference type="InterPro" id="IPR004154">
    <property type="entry name" value="Anticodon-bd"/>
</dbReference>
<evidence type="ECO:0000313" key="9">
    <source>
        <dbReference type="EMBL" id="WAN63620.1"/>
    </source>
</evidence>
<dbReference type="InterPro" id="IPR006195">
    <property type="entry name" value="aa-tRNA-synth_II"/>
</dbReference>
<dbReference type="InterPro" id="IPR004516">
    <property type="entry name" value="HisRS/HisZ"/>
</dbReference>
<proteinExistence type="inferred from homology"/>
<reference evidence="9 10" key="1">
    <citation type="journal article" date="2023" name="Microbiol. Resour. Announc.">
        <title>Complete Genome of 'Candidatus Phytoplasma rubi' RS, a Phytopathogenic Bacterium Associated with Rubus Stunt Disease.</title>
        <authorList>
            <person name="Duckeck D."/>
            <person name="Zubert C."/>
            <person name="Bohm J.W."/>
            <person name="Carminati G."/>
            <person name="Schneider B."/>
            <person name="Kube M."/>
        </authorList>
    </citation>
    <scope>NUCLEOTIDE SEQUENCE [LARGE SCALE GENOMIC DNA]</scope>
    <source>
        <strain evidence="9 10">RS</strain>
    </source>
</reference>
<dbReference type="PIRSF" id="PIRSF001549">
    <property type="entry name" value="His-tRNA_synth"/>
    <property type="match status" value="1"/>
</dbReference>
<dbReference type="Gene3D" id="3.30.930.10">
    <property type="entry name" value="Bira Bifunctional Protein, Domain 2"/>
    <property type="match status" value="1"/>
</dbReference>
<feature type="domain" description="Aminoacyl-transfer RNA synthetases class-II family profile" evidence="8">
    <location>
        <begin position="21"/>
        <end position="316"/>
    </location>
</feature>
<comment type="catalytic activity">
    <reaction evidence="6 7">
        <text>tRNA(His) + L-histidine + ATP = L-histidyl-tRNA(His) + AMP + diphosphate + H(+)</text>
        <dbReference type="Rhea" id="RHEA:17313"/>
        <dbReference type="Rhea" id="RHEA-COMP:9665"/>
        <dbReference type="Rhea" id="RHEA-COMP:9689"/>
        <dbReference type="ChEBI" id="CHEBI:15378"/>
        <dbReference type="ChEBI" id="CHEBI:30616"/>
        <dbReference type="ChEBI" id="CHEBI:33019"/>
        <dbReference type="ChEBI" id="CHEBI:57595"/>
        <dbReference type="ChEBI" id="CHEBI:78442"/>
        <dbReference type="ChEBI" id="CHEBI:78527"/>
        <dbReference type="ChEBI" id="CHEBI:456215"/>
        <dbReference type="EC" id="6.1.1.21"/>
    </reaction>
</comment>
<evidence type="ECO:0000256" key="6">
    <source>
        <dbReference type="ARBA" id="ARBA00047639"/>
    </source>
</evidence>
<name>A0ABY7BUY6_9MOLU</name>
<evidence type="ECO:0000313" key="10">
    <source>
        <dbReference type="Proteomes" id="UP001164727"/>
    </source>
</evidence>
<keyword evidence="2 7" id="KW-0963">Cytoplasm</keyword>
<evidence type="ECO:0000256" key="4">
    <source>
        <dbReference type="ARBA" id="ARBA00022840"/>
    </source>
</evidence>
<evidence type="ECO:0000256" key="7">
    <source>
        <dbReference type="HAMAP-Rule" id="MF_00127"/>
    </source>
</evidence>
<dbReference type="Gene3D" id="3.40.50.800">
    <property type="entry name" value="Anticodon-binding domain"/>
    <property type="match status" value="1"/>
</dbReference>
<dbReference type="InterPro" id="IPR045864">
    <property type="entry name" value="aa-tRNA-synth_II/BPL/LPL"/>
</dbReference>
<evidence type="ECO:0000256" key="5">
    <source>
        <dbReference type="ARBA" id="ARBA00023146"/>
    </source>
</evidence>
<dbReference type="PROSITE" id="PS50862">
    <property type="entry name" value="AA_TRNA_LIGASE_II"/>
    <property type="match status" value="1"/>
</dbReference>
<dbReference type="PANTHER" id="PTHR43707:SF1">
    <property type="entry name" value="HISTIDINE--TRNA LIGASE, MITOCHONDRIAL-RELATED"/>
    <property type="match status" value="1"/>
</dbReference>
<keyword evidence="7" id="KW-0648">Protein biosynthesis</keyword>
<gene>
    <name evidence="7" type="primary">hisS</name>
    <name evidence="9" type="ORF">RS022_08210</name>
</gene>
<evidence type="ECO:0000256" key="2">
    <source>
        <dbReference type="ARBA" id="ARBA00022490"/>
    </source>
</evidence>
<accession>A0ABY7BUY6</accession>
<keyword evidence="4 7" id="KW-0067">ATP-binding</keyword>